<dbReference type="AlphaFoldDB" id="A0AB94IYR8"/>
<reference evidence="3" key="1">
    <citation type="submission" date="2010-03" db="EMBL/GenBank/DDBJ databases">
        <title>The genome sequence of Synergistetes sp. SGP1.</title>
        <authorList>
            <consortium name="metaHIT consortium -- http://www.metahit.eu/"/>
            <person name="Pajon A."/>
            <person name="Turner K."/>
            <person name="Parkhill J."/>
            <person name="Wade W."/>
            <person name="Vartoukian S."/>
        </authorList>
    </citation>
    <scope>NUCLEOTIDE SEQUENCE [LARGE SCALE GENOMIC DNA]</scope>
    <source>
        <strain evidence="3">SGP1</strain>
    </source>
</reference>
<dbReference type="EMBL" id="FP929056">
    <property type="protein sequence ID" value="CBL28932.1"/>
    <property type="molecule type" value="Genomic_DNA"/>
</dbReference>
<name>A0AB94IYR8_9BACT</name>
<organism evidence="2 3">
    <name type="scientific">Fretibacterium fastidiosum</name>
    <dbReference type="NCBI Taxonomy" id="651822"/>
    <lineage>
        <taxon>Bacteria</taxon>
        <taxon>Thermotogati</taxon>
        <taxon>Synergistota</taxon>
        <taxon>Synergistia</taxon>
        <taxon>Synergistales</taxon>
        <taxon>Aminobacteriaceae</taxon>
        <taxon>Fretibacterium</taxon>
    </lineage>
</organism>
<keyword evidence="3" id="KW-1185">Reference proteome</keyword>
<sequence>MIALDLAKYIVTKCVKDSCAISNLQLQKILYFIQKDFLCRGEFAFLDAIEAWPFGPVVPAVYYHFCIFGSMSITTAYEGITIEAKDRARIDPIVEAKRVLPPWDLVEDTHRKNGAWDQIYQDGAGNRKVIPPDLIKVAG</sequence>
<gene>
    <name evidence="2" type="ORF">SY1_22340</name>
</gene>
<proteinExistence type="predicted"/>
<accession>A0AB94IYR8</accession>
<dbReference type="Pfam" id="PF13274">
    <property type="entry name" value="SocA_Panacea"/>
    <property type="match status" value="1"/>
</dbReference>
<evidence type="ECO:0000313" key="3">
    <source>
        <dbReference type="Proteomes" id="UP000008957"/>
    </source>
</evidence>
<evidence type="ECO:0000313" key="2">
    <source>
        <dbReference type="EMBL" id="CBL28932.1"/>
    </source>
</evidence>
<dbReference type="InterPro" id="IPR025272">
    <property type="entry name" value="SocA_Panacea"/>
</dbReference>
<reference evidence="2 3" key="2">
    <citation type="submission" date="2010-03" db="EMBL/GenBank/DDBJ databases">
        <authorList>
            <person name="Pajon A."/>
        </authorList>
    </citation>
    <scope>NUCLEOTIDE SEQUENCE [LARGE SCALE GENOMIC DNA]</scope>
    <source>
        <strain evidence="2 3">SGP1</strain>
    </source>
</reference>
<dbReference type="Proteomes" id="UP000008957">
    <property type="component" value="Chromosome"/>
</dbReference>
<dbReference type="RefSeq" id="WP_015557079.1">
    <property type="nucleotide sequence ID" value="NC_021038.1"/>
</dbReference>
<protein>
    <submittedName>
        <fullName evidence="2">Uncharacterized phage-associated protein</fullName>
    </submittedName>
</protein>
<feature type="domain" description="Antitoxin SocA-like Panacea" evidence="1">
    <location>
        <begin position="26"/>
        <end position="116"/>
    </location>
</feature>
<evidence type="ECO:0000259" key="1">
    <source>
        <dbReference type="Pfam" id="PF13274"/>
    </source>
</evidence>
<dbReference type="KEGG" id="sbr:SY1_22340"/>